<name>A0A8R7U5C7_TRIUA</name>
<feature type="region of interest" description="Disordered" evidence="1">
    <location>
        <begin position="34"/>
        <end position="64"/>
    </location>
</feature>
<keyword evidence="3" id="KW-1185">Reference proteome</keyword>
<organism evidence="2 3">
    <name type="scientific">Triticum urartu</name>
    <name type="common">Red wild einkorn</name>
    <name type="synonym">Crithodium urartu</name>
    <dbReference type="NCBI Taxonomy" id="4572"/>
    <lineage>
        <taxon>Eukaryota</taxon>
        <taxon>Viridiplantae</taxon>
        <taxon>Streptophyta</taxon>
        <taxon>Embryophyta</taxon>
        <taxon>Tracheophyta</taxon>
        <taxon>Spermatophyta</taxon>
        <taxon>Magnoliopsida</taxon>
        <taxon>Liliopsida</taxon>
        <taxon>Poales</taxon>
        <taxon>Poaceae</taxon>
        <taxon>BOP clade</taxon>
        <taxon>Pooideae</taxon>
        <taxon>Triticodae</taxon>
        <taxon>Triticeae</taxon>
        <taxon>Triticinae</taxon>
        <taxon>Triticum</taxon>
    </lineage>
</organism>
<proteinExistence type="predicted"/>
<evidence type="ECO:0000313" key="2">
    <source>
        <dbReference type="EnsemblPlants" id="TuG1812G0400001548.01.T01.cds242368"/>
    </source>
</evidence>
<dbReference type="Gramene" id="TuG1812G0400001548.01.T01">
    <property type="protein sequence ID" value="TuG1812G0400001548.01.T01.cds242368"/>
    <property type="gene ID" value="TuG1812G0400001548.01"/>
</dbReference>
<reference evidence="2" key="2">
    <citation type="submission" date="2018-03" db="EMBL/GenBank/DDBJ databases">
        <title>The Triticum urartu genome reveals the dynamic nature of wheat genome evolution.</title>
        <authorList>
            <person name="Ling H."/>
            <person name="Ma B."/>
            <person name="Shi X."/>
            <person name="Liu H."/>
            <person name="Dong L."/>
            <person name="Sun H."/>
            <person name="Cao Y."/>
            <person name="Gao Q."/>
            <person name="Zheng S."/>
            <person name="Li Y."/>
            <person name="Yu Y."/>
            <person name="Du H."/>
            <person name="Qi M."/>
            <person name="Li Y."/>
            <person name="Yu H."/>
            <person name="Cui Y."/>
            <person name="Wang N."/>
            <person name="Chen C."/>
            <person name="Wu H."/>
            <person name="Zhao Y."/>
            <person name="Zhang J."/>
            <person name="Li Y."/>
            <person name="Zhou W."/>
            <person name="Zhang B."/>
            <person name="Hu W."/>
            <person name="Eijk M."/>
            <person name="Tang J."/>
            <person name="Witsenboer H."/>
            <person name="Zhao S."/>
            <person name="Li Z."/>
            <person name="Zhang A."/>
            <person name="Wang D."/>
            <person name="Liang C."/>
        </authorList>
    </citation>
    <scope>NUCLEOTIDE SEQUENCE [LARGE SCALE GENOMIC DNA]</scope>
    <source>
        <strain evidence="2">cv. G1812</strain>
    </source>
</reference>
<evidence type="ECO:0000256" key="1">
    <source>
        <dbReference type="SAM" id="MobiDB-lite"/>
    </source>
</evidence>
<protein>
    <submittedName>
        <fullName evidence="2">Uncharacterized protein</fullName>
    </submittedName>
</protein>
<evidence type="ECO:0000313" key="3">
    <source>
        <dbReference type="Proteomes" id="UP000015106"/>
    </source>
</evidence>
<sequence>MATMSTTRRCPHFSPHRDALENLEERQLRTVQLQSIPEHHRSPGGSCSHRHLKRALDPPSTPLH</sequence>
<reference evidence="2" key="3">
    <citation type="submission" date="2022-06" db="UniProtKB">
        <authorList>
            <consortium name="EnsemblPlants"/>
        </authorList>
    </citation>
    <scope>IDENTIFICATION</scope>
</reference>
<accession>A0A8R7U5C7</accession>
<dbReference type="EnsemblPlants" id="TuG1812G0400001548.01.T01">
    <property type="protein sequence ID" value="TuG1812G0400001548.01.T01.cds242368"/>
    <property type="gene ID" value="TuG1812G0400001548.01"/>
</dbReference>
<dbReference type="Proteomes" id="UP000015106">
    <property type="component" value="Chromosome 4"/>
</dbReference>
<dbReference type="AlphaFoldDB" id="A0A8R7U5C7"/>
<reference evidence="3" key="1">
    <citation type="journal article" date="2013" name="Nature">
        <title>Draft genome of the wheat A-genome progenitor Triticum urartu.</title>
        <authorList>
            <person name="Ling H.Q."/>
            <person name="Zhao S."/>
            <person name="Liu D."/>
            <person name="Wang J."/>
            <person name="Sun H."/>
            <person name="Zhang C."/>
            <person name="Fan H."/>
            <person name="Li D."/>
            <person name="Dong L."/>
            <person name="Tao Y."/>
            <person name="Gao C."/>
            <person name="Wu H."/>
            <person name="Li Y."/>
            <person name="Cui Y."/>
            <person name="Guo X."/>
            <person name="Zheng S."/>
            <person name="Wang B."/>
            <person name="Yu K."/>
            <person name="Liang Q."/>
            <person name="Yang W."/>
            <person name="Lou X."/>
            <person name="Chen J."/>
            <person name="Feng M."/>
            <person name="Jian J."/>
            <person name="Zhang X."/>
            <person name="Luo G."/>
            <person name="Jiang Y."/>
            <person name="Liu J."/>
            <person name="Wang Z."/>
            <person name="Sha Y."/>
            <person name="Zhang B."/>
            <person name="Wu H."/>
            <person name="Tang D."/>
            <person name="Shen Q."/>
            <person name="Xue P."/>
            <person name="Zou S."/>
            <person name="Wang X."/>
            <person name="Liu X."/>
            <person name="Wang F."/>
            <person name="Yang Y."/>
            <person name="An X."/>
            <person name="Dong Z."/>
            <person name="Zhang K."/>
            <person name="Zhang X."/>
            <person name="Luo M.C."/>
            <person name="Dvorak J."/>
            <person name="Tong Y."/>
            <person name="Wang J."/>
            <person name="Yang H."/>
            <person name="Li Z."/>
            <person name="Wang D."/>
            <person name="Zhang A."/>
            <person name="Wang J."/>
        </authorList>
    </citation>
    <scope>NUCLEOTIDE SEQUENCE</scope>
    <source>
        <strain evidence="3">cv. G1812</strain>
    </source>
</reference>